<dbReference type="SMR" id="A0A8I6YAC5"/>
<dbReference type="InterPro" id="IPR002156">
    <property type="entry name" value="RNaseH_domain"/>
</dbReference>
<dbReference type="Gramene" id="HORVU.MOREX.r3.7HG0692050.1">
    <property type="protein sequence ID" value="HORVU.MOREX.r3.7HG0692050.1.CDS1"/>
    <property type="gene ID" value="HORVU.MOREX.r3.7HG0692050"/>
</dbReference>
<reference evidence="3" key="1">
    <citation type="journal article" date="2012" name="Nature">
        <title>A physical, genetic and functional sequence assembly of the barley genome.</title>
        <authorList>
            <consortium name="The International Barley Genome Sequencing Consortium"/>
            <person name="Mayer K.F."/>
            <person name="Waugh R."/>
            <person name="Brown J.W."/>
            <person name="Schulman A."/>
            <person name="Langridge P."/>
            <person name="Platzer M."/>
            <person name="Fincher G.B."/>
            <person name="Muehlbauer G.J."/>
            <person name="Sato K."/>
            <person name="Close T.J."/>
            <person name="Wise R.P."/>
            <person name="Stein N."/>
        </authorList>
    </citation>
    <scope>NUCLEOTIDE SEQUENCE [LARGE SCALE GENOMIC DNA]</scope>
    <source>
        <strain evidence="3">cv. Morex</strain>
    </source>
</reference>
<dbReference type="GO" id="GO:0003676">
    <property type="term" value="F:nucleic acid binding"/>
    <property type="evidence" value="ECO:0007669"/>
    <property type="project" value="InterPro"/>
</dbReference>
<keyword evidence="3" id="KW-1185">Reference proteome</keyword>
<dbReference type="Gramene" id="HORVU.MOREX.r2.7HG0574550.1">
    <property type="protein sequence ID" value="HORVU.MOREX.r2.7HG0574550.1.CDS.1"/>
    <property type="gene ID" value="HORVU.MOREX.r2.7HG0574550"/>
</dbReference>
<dbReference type="EnsemblPlants" id="HORVU.MOREX.r3.7HG0692050.1">
    <property type="protein sequence ID" value="HORVU.MOREX.r3.7HG0692050.1.CDS1"/>
    <property type="gene ID" value="HORVU.MOREX.r3.7HG0692050"/>
</dbReference>
<dbReference type="Proteomes" id="UP000011116">
    <property type="component" value="Chromosome 7H"/>
</dbReference>
<sequence length="102" mass="11420">MAKWGCNKVMLKTDSVQLKKVICSEEYDLSALGTMFKEIKYQLHVGFSEACVVNCPRAYNLVAHRLAAFSASLNFDECVTWLGHLPEFVLNFVAGDLPSNDM</sequence>
<reference evidence="2" key="3">
    <citation type="submission" date="2022-01" db="UniProtKB">
        <authorList>
            <consortium name="EnsemblPlants"/>
        </authorList>
    </citation>
    <scope>IDENTIFICATION</scope>
    <source>
        <strain evidence="2">subsp. vulgare</strain>
    </source>
</reference>
<accession>A0A8I6YAC5</accession>
<reference evidence="2" key="2">
    <citation type="submission" date="2020-10" db="EMBL/GenBank/DDBJ databases">
        <authorList>
            <person name="Scholz U."/>
            <person name="Mascher M."/>
            <person name="Fiebig A."/>
        </authorList>
    </citation>
    <scope>NUCLEOTIDE SEQUENCE [LARGE SCALE GENOMIC DNA]</scope>
    <source>
        <strain evidence="2">cv. Morex</strain>
    </source>
</reference>
<organism evidence="2 3">
    <name type="scientific">Hordeum vulgare subsp. vulgare</name>
    <name type="common">Domesticated barley</name>
    <dbReference type="NCBI Taxonomy" id="112509"/>
    <lineage>
        <taxon>Eukaryota</taxon>
        <taxon>Viridiplantae</taxon>
        <taxon>Streptophyta</taxon>
        <taxon>Embryophyta</taxon>
        <taxon>Tracheophyta</taxon>
        <taxon>Spermatophyta</taxon>
        <taxon>Magnoliopsida</taxon>
        <taxon>Liliopsida</taxon>
        <taxon>Poales</taxon>
        <taxon>Poaceae</taxon>
        <taxon>BOP clade</taxon>
        <taxon>Pooideae</taxon>
        <taxon>Triticodae</taxon>
        <taxon>Triticeae</taxon>
        <taxon>Hordeinae</taxon>
        <taxon>Hordeum</taxon>
    </lineage>
</organism>
<evidence type="ECO:0000313" key="3">
    <source>
        <dbReference type="Proteomes" id="UP000011116"/>
    </source>
</evidence>
<dbReference type="Pfam" id="PF13456">
    <property type="entry name" value="RVT_3"/>
    <property type="match status" value="1"/>
</dbReference>
<evidence type="ECO:0000259" key="1">
    <source>
        <dbReference type="Pfam" id="PF13456"/>
    </source>
</evidence>
<dbReference type="GO" id="GO:0004523">
    <property type="term" value="F:RNA-DNA hybrid ribonuclease activity"/>
    <property type="evidence" value="ECO:0007669"/>
    <property type="project" value="InterPro"/>
</dbReference>
<evidence type="ECO:0000313" key="2">
    <source>
        <dbReference type="EnsemblPlants" id="HORVU.MOREX.r3.7HG0692050.1.CDS1"/>
    </source>
</evidence>
<dbReference type="AlphaFoldDB" id="A0A8I6YAC5"/>
<feature type="domain" description="RNase H type-1" evidence="1">
    <location>
        <begin position="3"/>
        <end position="69"/>
    </location>
</feature>
<name>A0A8I6YAC5_HORVV</name>
<proteinExistence type="predicted"/>
<protein>
    <recommendedName>
        <fullName evidence="1">RNase H type-1 domain-containing protein</fullName>
    </recommendedName>
</protein>